<dbReference type="KEGG" id="cceu:CBR64_04830"/>
<dbReference type="InterPro" id="IPR041484">
    <property type="entry name" value="TetR_C_25"/>
</dbReference>
<dbReference type="PRINTS" id="PR00455">
    <property type="entry name" value="HTHTETR"/>
</dbReference>
<dbReference type="Pfam" id="PF00440">
    <property type="entry name" value="TetR_N"/>
    <property type="match status" value="1"/>
</dbReference>
<dbReference type="PANTHER" id="PTHR30055:SF146">
    <property type="entry name" value="HTH-TYPE TRANSCRIPTIONAL DUAL REGULATOR CECR"/>
    <property type="match status" value="1"/>
</dbReference>
<dbReference type="SUPFAM" id="SSF48498">
    <property type="entry name" value="Tetracyclin repressor-like, C-terminal domain"/>
    <property type="match status" value="1"/>
</dbReference>
<dbReference type="EMBL" id="CP021383">
    <property type="protein sequence ID" value="ARU50914.1"/>
    <property type="molecule type" value="Genomic_DNA"/>
</dbReference>
<evidence type="ECO:0000256" key="1">
    <source>
        <dbReference type="ARBA" id="ARBA00023125"/>
    </source>
</evidence>
<dbReference type="PANTHER" id="PTHR30055">
    <property type="entry name" value="HTH-TYPE TRANSCRIPTIONAL REGULATOR RUTR"/>
    <property type="match status" value="1"/>
</dbReference>
<feature type="domain" description="HTH tetR-type" evidence="4">
    <location>
        <begin position="65"/>
        <end position="124"/>
    </location>
</feature>
<dbReference type="InterPro" id="IPR009057">
    <property type="entry name" value="Homeodomain-like_sf"/>
</dbReference>
<sequence length="276" mass="30296">MEALPSRRDLHSTGPGHRRQGPRGDRALPRGWTPVERVFSLLNVRSDQHPPPDRGRPASSGTDDLTTRARIRDAAISRFARDGFGAPLRTIAADAGVSAALVVHHFGSKDGLRRACDDYVFDAVRAAKTDAISPQDPAAGPMALFAQLAGIEDYAPVFEYTLRSLQAGGDLARSFVEHLTQVTLEYMETGVASGVIRPSRDEAARARYLVSLSLGSLLVDGALRERTEPRDPEADLREYVERVMLPALEVFTEGLFVEPTLLDAYLQHTTHQEETR</sequence>
<accession>A0A1Y0HUH5</accession>
<name>A0A1Y0HUH5_CELCE</name>
<dbReference type="GO" id="GO:0003700">
    <property type="term" value="F:DNA-binding transcription factor activity"/>
    <property type="evidence" value="ECO:0007669"/>
    <property type="project" value="TreeGrafter"/>
</dbReference>
<gene>
    <name evidence="5" type="ORF">CBR64_04830</name>
</gene>
<evidence type="ECO:0000256" key="3">
    <source>
        <dbReference type="SAM" id="MobiDB-lite"/>
    </source>
</evidence>
<protein>
    <recommendedName>
        <fullName evidence="4">HTH tetR-type domain-containing protein</fullName>
    </recommendedName>
</protein>
<dbReference type="PROSITE" id="PS50977">
    <property type="entry name" value="HTH_TETR_2"/>
    <property type="match status" value="1"/>
</dbReference>
<feature type="region of interest" description="Disordered" evidence="3">
    <location>
        <begin position="1"/>
        <end position="31"/>
    </location>
</feature>
<dbReference type="OrthoDB" id="3403733at2"/>
<feature type="region of interest" description="Disordered" evidence="3">
    <location>
        <begin position="43"/>
        <end position="67"/>
    </location>
</feature>
<feature type="compositionally biased region" description="Basic and acidic residues" evidence="3">
    <location>
        <begin position="46"/>
        <end position="56"/>
    </location>
</feature>
<dbReference type="InterPro" id="IPR001647">
    <property type="entry name" value="HTH_TetR"/>
</dbReference>
<dbReference type="InterPro" id="IPR050109">
    <property type="entry name" value="HTH-type_TetR-like_transc_reg"/>
</dbReference>
<dbReference type="Proteomes" id="UP000196228">
    <property type="component" value="Chromosome"/>
</dbReference>
<dbReference type="GO" id="GO:0000976">
    <property type="term" value="F:transcription cis-regulatory region binding"/>
    <property type="evidence" value="ECO:0007669"/>
    <property type="project" value="TreeGrafter"/>
</dbReference>
<evidence type="ECO:0000256" key="2">
    <source>
        <dbReference type="PROSITE-ProRule" id="PRU00335"/>
    </source>
</evidence>
<evidence type="ECO:0000259" key="4">
    <source>
        <dbReference type="PROSITE" id="PS50977"/>
    </source>
</evidence>
<feature type="compositionally biased region" description="Basic and acidic residues" evidence="3">
    <location>
        <begin position="1"/>
        <end position="11"/>
    </location>
</feature>
<dbReference type="InterPro" id="IPR036271">
    <property type="entry name" value="Tet_transcr_reg_TetR-rel_C_sf"/>
</dbReference>
<organism evidence="5 6">
    <name type="scientific">Cellulosimicrobium cellulans</name>
    <name type="common">Arthrobacter luteus</name>
    <dbReference type="NCBI Taxonomy" id="1710"/>
    <lineage>
        <taxon>Bacteria</taxon>
        <taxon>Bacillati</taxon>
        <taxon>Actinomycetota</taxon>
        <taxon>Actinomycetes</taxon>
        <taxon>Micrococcales</taxon>
        <taxon>Promicromonosporaceae</taxon>
        <taxon>Cellulosimicrobium</taxon>
    </lineage>
</organism>
<evidence type="ECO:0000313" key="5">
    <source>
        <dbReference type="EMBL" id="ARU50914.1"/>
    </source>
</evidence>
<evidence type="ECO:0000313" key="6">
    <source>
        <dbReference type="Proteomes" id="UP000196228"/>
    </source>
</evidence>
<keyword evidence="1 2" id="KW-0238">DNA-binding</keyword>
<dbReference type="Pfam" id="PF17933">
    <property type="entry name" value="TetR_C_25"/>
    <property type="match status" value="1"/>
</dbReference>
<dbReference type="AlphaFoldDB" id="A0A1Y0HUH5"/>
<dbReference type="SUPFAM" id="SSF46689">
    <property type="entry name" value="Homeodomain-like"/>
    <property type="match status" value="1"/>
</dbReference>
<proteinExistence type="predicted"/>
<feature type="DNA-binding region" description="H-T-H motif" evidence="2">
    <location>
        <begin position="87"/>
        <end position="106"/>
    </location>
</feature>
<dbReference type="Gene3D" id="1.10.357.10">
    <property type="entry name" value="Tetracycline Repressor, domain 2"/>
    <property type="match status" value="1"/>
</dbReference>
<reference evidence="5 6" key="1">
    <citation type="submission" date="2017-05" db="EMBL/GenBank/DDBJ databases">
        <authorList>
            <person name="Song R."/>
            <person name="Chenine A.L."/>
            <person name="Ruprecht R.M."/>
        </authorList>
    </citation>
    <scope>NUCLEOTIDE SEQUENCE [LARGE SCALE GENOMIC DNA]</scope>
    <source>
        <strain evidence="5 6">PSBB019</strain>
    </source>
</reference>